<organism evidence="2 3">
    <name type="scientific">Batrachochytrium dendrobatidis (strain JAM81 / FGSC 10211)</name>
    <name type="common">Frog chytrid fungus</name>
    <dbReference type="NCBI Taxonomy" id="684364"/>
    <lineage>
        <taxon>Eukaryota</taxon>
        <taxon>Fungi</taxon>
        <taxon>Fungi incertae sedis</taxon>
        <taxon>Chytridiomycota</taxon>
        <taxon>Chytridiomycota incertae sedis</taxon>
        <taxon>Chytridiomycetes</taxon>
        <taxon>Rhizophydiales</taxon>
        <taxon>Rhizophydiales incertae sedis</taxon>
        <taxon>Batrachochytrium</taxon>
    </lineage>
</organism>
<dbReference type="RefSeq" id="XP_006676684.1">
    <property type="nucleotide sequence ID" value="XM_006676621.1"/>
</dbReference>
<keyword evidence="3" id="KW-1185">Reference proteome</keyword>
<dbReference type="GeneID" id="18238099"/>
<evidence type="ECO:0000313" key="3">
    <source>
        <dbReference type="Proteomes" id="UP000007241"/>
    </source>
</evidence>
<dbReference type="AlphaFoldDB" id="F4NWG9"/>
<reference evidence="2 3" key="1">
    <citation type="submission" date="2009-12" db="EMBL/GenBank/DDBJ databases">
        <title>The draft genome of Batrachochytrium dendrobatidis.</title>
        <authorList>
            <consortium name="US DOE Joint Genome Institute (JGI-PGF)"/>
            <person name="Kuo A."/>
            <person name="Salamov A."/>
            <person name="Schmutz J."/>
            <person name="Lucas S."/>
            <person name="Pitluck S."/>
            <person name="Rosenblum E."/>
            <person name="Stajich J."/>
            <person name="Eisen M."/>
            <person name="Grigoriev I.V."/>
        </authorList>
    </citation>
    <scope>NUCLEOTIDE SEQUENCE [LARGE SCALE GENOMIC DNA]</scope>
    <source>
        <strain evidence="3">JAM81 / FGSC 10211</strain>
    </source>
</reference>
<feature type="region of interest" description="Disordered" evidence="1">
    <location>
        <begin position="143"/>
        <end position="162"/>
    </location>
</feature>
<sequence length="533" mass="59395">MSTETSQLKSLQNNIQSTDTNHFKTLLQLLFSDPFCMKTAAHEICACGLNLKDCRTSAINLLETKKSTAIWIITTSLYCHLEMGQITTTCTVRMGAFIRNSIWSISDSTTLIRSVRHFKPILEHRSMTTMTMLHSATKTIITSPTSGSIKTNNTSNHSSDPNLSTKVSSFALPSIFTKLNTTATSTTATSKPLLEQSLIDYPWLLSTSPNREVTPTFWNALKEKHYLTIATERTKDLLHHPVYSFPSQFLSDTSASISAVFSALSDPSTSGSVDSLEPLMVKGLANHFVSGFQSLAKRGHRTRFILHSTPKTRLKSIQLTYGPYPPPNDYVMQDWFPFIRLVIPRVDAEFESHPKQQDILKNAKNDGVFIRANVVIDCDIEFILEDVASGGMPLLRDRRSRFEMQFVSPHFTPWDDLFIVEGEEMIPQLTPNQLLELQSQSPAEIQSAAAARVLEASSTASADTTNSRDVTITNQVAATEVSPVDTFGKAPTPISGDMFKKDTMQRKLGWNWRVSDIDGLLGKRNTNNTERTS</sequence>
<dbReference type="InParanoid" id="F4NWG9"/>
<dbReference type="Proteomes" id="UP000007241">
    <property type="component" value="Unassembled WGS sequence"/>
</dbReference>
<name>F4NWG9_BATDJ</name>
<proteinExistence type="predicted"/>
<dbReference type="EMBL" id="GL882880">
    <property type="protein sequence ID" value="EGF82477.1"/>
    <property type="molecule type" value="Genomic_DNA"/>
</dbReference>
<evidence type="ECO:0000256" key="1">
    <source>
        <dbReference type="SAM" id="MobiDB-lite"/>
    </source>
</evidence>
<protein>
    <submittedName>
        <fullName evidence="2">Uncharacterized protein</fullName>
    </submittedName>
</protein>
<dbReference type="HOGENOM" id="CLU_510868_0_0_1"/>
<gene>
    <name evidence="2" type="ORF">BATDEDRAFT_23014</name>
</gene>
<accession>F4NWG9</accession>
<dbReference type="OrthoDB" id="2117820at2759"/>
<evidence type="ECO:0000313" key="2">
    <source>
        <dbReference type="EMBL" id="EGF82477.1"/>
    </source>
</evidence>